<keyword evidence="1" id="KW-0378">Hydrolase</keyword>
<sequence length="109" mass="12055">MGLFCLVRHCDQPEIRESQMKAPFNGRSGCGNPVLTHAKLQKHRNKRLRAESVAFLAIVPSHTVLSEHPLPNAIQGSSPSTFSRYLRAALPPASSNSCFTTQLSLRPWC</sequence>
<keyword evidence="1" id="KW-0547">Nucleotide-binding</keyword>
<dbReference type="GO" id="GO:0004386">
    <property type="term" value="F:helicase activity"/>
    <property type="evidence" value="ECO:0007669"/>
    <property type="project" value="UniProtKB-KW"/>
</dbReference>
<name>A0A4D9DQF3_9SAUR</name>
<evidence type="ECO:0000313" key="2">
    <source>
        <dbReference type="Proteomes" id="UP000297703"/>
    </source>
</evidence>
<evidence type="ECO:0000313" key="1">
    <source>
        <dbReference type="EMBL" id="TFJ99895.1"/>
    </source>
</evidence>
<dbReference type="Proteomes" id="UP000297703">
    <property type="component" value="Unassembled WGS sequence"/>
</dbReference>
<keyword evidence="1" id="KW-0067">ATP-binding</keyword>
<protein>
    <submittedName>
        <fullName evidence="1">Putative ATP-dependent RNA helicase DHX57</fullName>
    </submittedName>
</protein>
<keyword evidence="1" id="KW-0347">Helicase</keyword>
<dbReference type="EMBL" id="QXTE01000299">
    <property type="protein sequence ID" value="TFJ99895.1"/>
    <property type="molecule type" value="Genomic_DNA"/>
</dbReference>
<reference evidence="1 2" key="1">
    <citation type="submission" date="2019-04" db="EMBL/GenBank/DDBJ databases">
        <title>Draft genome of the big-headed turtle Platysternon megacephalum.</title>
        <authorList>
            <person name="Gong S."/>
        </authorList>
    </citation>
    <scope>NUCLEOTIDE SEQUENCE [LARGE SCALE GENOMIC DNA]</scope>
    <source>
        <strain evidence="1">DO16091913</strain>
        <tissue evidence="1">Muscle</tissue>
    </source>
</reference>
<dbReference type="AlphaFoldDB" id="A0A4D9DQF3"/>
<accession>A0A4D9DQF3</accession>
<reference evidence="1 2" key="2">
    <citation type="submission" date="2019-04" db="EMBL/GenBank/DDBJ databases">
        <title>The genome sequence of big-headed turtle.</title>
        <authorList>
            <person name="Gong S."/>
        </authorList>
    </citation>
    <scope>NUCLEOTIDE SEQUENCE [LARGE SCALE GENOMIC DNA]</scope>
    <source>
        <strain evidence="1">DO16091913</strain>
        <tissue evidence="1">Muscle</tissue>
    </source>
</reference>
<proteinExistence type="predicted"/>
<organism evidence="1 2">
    <name type="scientific">Platysternon megacephalum</name>
    <name type="common">big-headed turtle</name>
    <dbReference type="NCBI Taxonomy" id="55544"/>
    <lineage>
        <taxon>Eukaryota</taxon>
        <taxon>Metazoa</taxon>
        <taxon>Chordata</taxon>
        <taxon>Craniata</taxon>
        <taxon>Vertebrata</taxon>
        <taxon>Euteleostomi</taxon>
        <taxon>Archelosauria</taxon>
        <taxon>Testudinata</taxon>
        <taxon>Testudines</taxon>
        <taxon>Cryptodira</taxon>
        <taxon>Durocryptodira</taxon>
        <taxon>Testudinoidea</taxon>
        <taxon>Platysternidae</taxon>
        <taxon>Platysternon</taxon>
    </lineage>
</organism>
<gene>
    <name evidence="1" type="ORF">DR999_PMT18034</name>
</gene>
<comment type="caution">
    <text evidence="1">The sequence shown here is derived from an EMBL/GenBank/DDBJ whole genome shotgun (WGS) entry which is preliminary data.</text>
</comment>
<keyword evidence="2" id="KW-1185">Reference proteome</keyword>